<reference evidence="1" key="2">
    <citation type="submission" date="2023-10" db="EMBL/GenBank/DDBJ databases">
        <title>Description of novel Gluconobacter species.</title>
        <authorList>
            <person name="Cleenwerck I."/>
            <person name="Cnockaert M."/>
            <person name="Borremans W."/>
            <person name="Wieme A.D."/>
            <person name="De Vuyst L."/>
            <person name="Vandamme P."/>
        </authorList>
    </citation>
    <scope>NUCLEOTIDE SEQUENCE</scope>
    <source>
        <strain evidence="1">LMG1408</strain>
    </source>
</reference>
<evidence type="ECO:0000313" key="2">
    <source>
        <dbReference type="Proteomes" id="UP000603665"/>
    </source>
</evidence>
<organism evidence="1 2">
    <name type="scientific">Gluconobacter oxydans</name>
    <name type="common">Gluconobacter suboxydans</name>
    <dbReference type="NCBI Taxonomy" id="442"/>
    <lineage>
        <taxon>Bacteria</taxon>
        <taxon>Pseudomonadati</taxon>
        <taxon>Pseudomonadota</taxon>
        <taxon>Alphaproteobacteria</taxon>
        <taxon>Acetobacterales</taxon>
        <taxon>Acetobacteraceae</taxon>
        <taxon>Gluconobacter</taxon>
    </lineage>
</organism>
<name>A0AB35AS38_GLUOY</name>
<evidence type="ECO:0000313" key="1">
    <source>
        <dbReference type="EMBL" id="MBF0857539.1"/>
    </source>
</evidence>
<dbReference type="Proteomes" id="UP000603665">
    <property type="component" value="Unassembled WGS sequence"/>
</dbReference>
<accession>A0AB35AS38</accession>
<comment type="caution">
    <text evidence="1">The sequence shown here is derived from an EMBL/GenBank/DDBJ whole genome shotgun (WGS) entry which is preliminary data.</text>
</comment>
<gene>
    <name evidence="1" type="ORF">HKD20_13780</name>
</gene>
<protein>
    <submittedName>
        <fullName evidence="1">Uncharacterized protein</fullName>
    </submittedName>
</protein>
<reference evidence="1" key="1">
    <citation type="submission" date="2020-04" db="EMBL/GenBank/DDBJ databases">
        <authorList>
            <person name="Sombolestani A."/>
        </authorList>
    </citation>
    <scope>NUCLEOTIDE SEQUENCE</scope>
    <source>
        <strain evidence="1">LMG1408</strain>
    </source>
</reference>
<proteinExistence type="predicted"/>
<sequence>MTCEETPQHADREVMPVISQSGADFGQGQIVLLGDQGMDTPCLRLDPV</sequence>
<dbReference type="AlphaFoldDB" id="A0AB35AS38"/>
<dbReference type="EMBL" id="JABCQL010000069">
    <property type="protein sequence ID" value="MBF0857539.1"/>
    <property type="molecule type" value="Genomic_DNA"/>
</dbReference>